<comment type="similarity">
    <text evidence="1">Belongs to the DnaA family.</text>
</comment>
<dbReference type="FunFam" id="1.10.8.60:FF:000003">
    <property type="entry name" value="Chromosomal replication initiator protein DnaA"/>
    <property type="match status" value="1"/>
</dbReference>
<keyword evidence="6" id="KW-0446">Lipid-binding</keyword>
<dbReference type="GO" id="GO:0006270">
    <property type="term" value="P:DNA replication initiation"/>
    <property type="evidence" value="ECO:0007669"/>
    <property type="project" value="TreeGrafter"/>
</dbReference>
<organism evidence="8 9">
    <name type="scientific">Tetragenococcus muriaticus PMC-11-5</name>
    <dbReference type="NCBI Taxonomy" id="1302649"/>
    <lineage>
        <taxon>Bacteria</taxon>
        <taxon>Bacillati</taxon>
        <taxon>Bacillota</taxon>
        <taxon>Bacilli</taxon>
        <taxon>Lactobacillales</taxon>
        <taxon>Enterococcaceae</taxon>
        <taxon>Tetragenococcus</taxon>
    </lineage>
</organism>
<gene>
    <name evidence="8" type="ORF">TMUPMC115_2505</name>
</gene>
<reference evidence="8 9" key="1">
    <citation type="submission" date="2014-08" db="EMBL/GenBank/DDBJ databases">
        <title>Genome sequence of Tetragenococcus muriaticus.</title>
        <authorList>
            <person name="Chuea-nongthon C."/>
            <person name="Rodtong S."/>
            <person name="Yongsawatdigul J."/>
            <person name="Steele J.L."/>
            <person name="Liu X.-y."/>
            <person name="Speers J."/>
            <person name="Glasner J.D."/>
            <person name="Neeno-Eckwall E.C."/>
        </authorList>
    </citation>
    <scope>NUCLEOTIDE SEQUENCE [LARGE SCALE GENOMIC DNA]</scope>
    <source>
        <strain evidence="8 9">PMC-11-5</strain>
    </source>
</reference>
<evidence type="ECO:0000313" key="9">
    <source>
        <dbReference type="Proteomes" id="UP000029380"/>
    </source>
</evidence>
<evidence type="ECO:0000256" key="6">
    <source>
        <dbReference type="ARBA" id="ARBA00023121"/>
    </source>
</evidence>
<dbReference type="Proteomes" id="UP000029380">
    <property type="component" value="Unassembled WGS sequence"/>
</dbReference>
<keyword evidence="3" id="KW-0235">DNA replication</keyword>
<dbReference type="PANTHER" id="PTHR30050:SF2">
    <property type="entry name" value="CHROMOSOMAL REPLICATION INITIATOR PROTEIN DNAA"/>
    <property type="match status" value="1"/>
</dbReference>
<dbReference type="InterPro" id="IPR027417">
    <property type="entry name" value="P-loop_NTPase"/>
</dbReference>
<evidence type="ECO:0000313" key="8">
    <source>
        <dbReference type="EMBL" id="KFN89365.1"/>
    </source>
</evidence>
<keyword evidence="5" id="KW-0067">ATP-binding</keyword>
<evidence type="ECO:0000256" key="4">
    <source>
        <dbReference type="ARBA" id="ARBA00022741"/>
    </source>
</evidence>
<keyword evidence="4" id="KW-0547">Nucleotide-binding</keyword>
<dbReference type="GO" id="GO:0005524">
    <property type="term" value="F:ATP binding"/>
    <property type="evidence" value="ECO:0007669"/>
    <property type="project" value="UniProtKB-KW"/>
</dbReference>
<dbReference type="GO" id="GO:0003688">
    <property type="term" value="F:DNA replication origin binding"/>
    <property type="evidence" value="ECO:0007669"/>
    <property type="project" value="TreeGrafter"/>
</dbReference>
<dbReference type="EMBL" id="JPVU01000275">
    <property type="protein sequence ID" value="KFN89365.1"/>
    <property type="molecule type" value="Genomic_DNA"/>
</dbReference>
<sequence length="119" mass="13138">METRTAILRKKAEAENLEIPDDTLSYIAGQIDSNIRELEGALVRVQAYAAIQSSDITTSLAAEALKALKVGTNLSQLTVEQILEKVAEYYHINTTDLTGKNERRGLLCLVKLQCIYVAI</sequence>
<dbReference type="GO" id="GO:0005886">
    <property type="term" value="C:plasma membrane"/>
    <property type="evidence" value="ECO:0007669"/>
    <property type="project" value="TreeGrafter"/>
</dbReference>
<accession>A0A091BY46</accession>
<comment type="caution">
    <text evidence="8">The sequence shown here is derived from an EMBL/GenBank/DDBJ whole genome shotgun (WGS) entry which is preliminary data.</text>
</comment>
<dbReference type="PATRIC" id="fig|1302649.3.peg.2490"/>
<keyword evidence="2" id="KW-0963">Cytoplasm</keyword>
<evidence type="ECO:0000256" key="2">
    <source>
        <dbReference type="ARBA" id="ARBA00022490"/>
    </source>
</evidence>
<dbReference type="SUPFAM" id="SSF52540">
    <property type="entry name" value="P-loop containing nucleoside triphosphate hydrolases"/>
    <property type="match status" value="1"/>
</dbReference>
<protein>
    <submittedName>
        <fullName evidence="8">Chromosomal replication initiator protein</fullName>
    </submittedName>
</protein>
<evidence type="ECO:0000256" key="7">
    <source>
        <dbReference type="ARBA" id="ARBA00023125"/>
    </source>
</evidence>
<keyword evidence="7" id="KW-0238">DNA-binding</keyword>
<dbReference type="AlphaFoldDB" id="A0A091BY46"/>
<dbReference type="PANTHER" id="PTHR30050">
    <property type="entry name" value="CHROMOSOMAL REPLICATION INITIATOR PROTEIN DNAA"/>
    <property type="match status" value="1"/>
</dbReference>
<evidence type="ECO:0000256" key="5">
    <source>
        <dbReference type="ARBA" id="ARBA00022840"/>
    </source>
</evidence>
<dbReference type="GO" id="GO:0008289">
    <property type="term" value="F:lipid binding"/>
    <property type="evidence" value="ECO:0007669"/>
    <property type="project" value="UniProtKB-KW"/>
</dbReference>
<proteinExistence type="inferred from homology"/>
<dbReference type="Gene3D" id="1.10.8.60">
    <property type="match status" value="1"/>
</dbReference>
<evidence type="ECO:0000256" key="3">
    <source>
        <dbReference type="ARBA" id="ARBA00022705"/>
    </source>
</evidence>
<name>A0A091BY46_9ENTE</name>
<evidence type="ECO:0000256" key="1">
    <source>
        <dbReference type="ARBA" id="ARBA00006583"/>
    </source>
</evidence>